<evidence type="ECO:0000313" key="3">
    <source>
        <dbReference type="Proteomes" id="UP000054771"/>
    </source>
</evidence>
<keyword evidence="3" id="KW-1185">Reference proteome</keyword>
<dbReference type="OMA" id="FTIYATI"/>
<sequence>MAFNFNWLSNEKSRMNEEPPNYAEATASANPSPSPSPFTTQTGNPSTTNNASAAADARAPLKGHDTKYAMLSIAGSDRIRLLRFPEPMTALVSEIVQGLWPKGIQKVQKFDESLELKLKGNPFAYGVDEEKVAIRITLMGILNAFSKEGWVVPRSGGRIGRLGNYGNYGQKDSLIFQHAEPRAYSWLSISFDSADLLHLINAPTELASALIFFFGERIERCNKDFVSGNFELKFTGSPWNKSSGKGSVQSRILILDLMQCLEEQGYTMATSLDIDNGSGGNTYQSYGELWFWYR</sequence>
<dbReference type="PANTHER" id="PTHR38696">
    <property type="entry name" value="MEDIATOR OF RNA POLYMERASE II TRANSCRIPTION SUBUNIT 13"/>
    <property type="match status" value="1"/>
</dbReference>
<protein>
    <submittedName>
        <fullName evidence="2">Uncharacterized protein</fullName>
    </submittedName>
</protein>
<feature type="compositionally biased region" description="Polar residues" evidence="1">
    <location>
        <begin position="1"/>
        <end position="10"/>
    </location>
</feature>
<organism evidence="2 3">
    <name type="scientific">Aspergillus calidoustus</name>
    <dbReference type="NCBI Taxonomy" id="454130"/>
    <lineage>
        <taxon>Eukaryota</taxon>
        <taxon>Fungi</taxon>
        <taxon>Dikarya</taxon>
        <taxon>Ascomycota</taxon>
        <taxon>Pezizomycotina</taxon>
        <taxon>Eurotiomycetes</taxon>
        <taxon>Eurotiomycetidae</taxon>
        <taxon>Eurotiales</taxon>
        <taxon>Aspergillaceae</taxon>
        <taxon>Aspergillus</taxon>
        <taxon>Aspergillus subgen. Nidulantes</taxon>
    </lineage>
</organism>
<dbReference type="STRING" id="454130.A0A0U5GJV8"/>
<gene>
    <name evidence="2" type="ORF">ASPCAL13331</name>
</gene>
<proteinExistence type="predicted"/>
<dbReference type="EMBL" id="CDMC01000017">
    <property type="protein sequence ID" value="CEL10207.1"/>
    <property type="molecule type" value="Genomic_DNA"/>
</dbReference>
<dbReference type="AlphaFoldDB" id="A0A0U5GJV8"/>
<feature type="compositionally biased region" description="Low complexity" evidence="1">
    <location>
        <begin position="23"/>
        <end position="42"/>
    </location>
</feature>
<dbReference type="PANTHER" id="PTHR38696:SF1">
    <property type="entry name" value="MEDIATOR OF RNA POLYMERASE II TRANSCRIPTION SUBUNIT 13"/>
    <property type="match status" value="1"/>
</dbReference>
<name>A0A0U5GJV8_ASPCI</name>
<feature type="region of interest" description="Disordered" evidence="1">
    <location>
        <begin position="1"/>
        <end position="59"/>
    </location>
</feature>
<evidence type="ECO:0000313" key="2">
    <source>
        <dbReference type="EMBL" id="CEL10207.1"/>
    </source>
</evidence>
<evidence type="ECO:0000256" key="1">
    <source>
        <dbReference type="SAM" id="MobiDB-lite"/>
    </source>
</evidence>
<dbReference type="Proteomes" id="UP000054771">
    <property type="component" value="Unassembled WGS sequence"/>
</dbReference>
<reference evidence="3" key="1">
    <citation type="journal article" date="2016" name="Genome Announc.">
        <title>Draft genome sequences of fungus Aspergillus calidoustus.</title>
        <authorList>
            <person name="Horn F."/>
            <person name="Linde J."/>
            <person name="Mattern D.J."/>
            <person name="Walther G."/>
            <person name="Guthke R."/>
            <person name="Scherlach K."/>
            <person name="Martin K."/>
            <person name="Brakhage A.A."/>
            <person name="Petzke L."/>
            <person name="Valiante V."/>
        </authorList>
    </citation>
    <scope>NUCLEOTIDE SEQUENCE [LARGE SCALE GENOMIC DNA]</scope>
    <source>
        <strain evidence="3">SF006504</strain>
    </source>
</reference>
<dbReference type="OrthoDB" id="58379at2759"/>
<accession>A0A0U5GJV8</accession>